<sequence length="156" mass="17152">MITVTATGATITVCSNCKHEGHGANQVNCPAFLKQLTIRERFLLDHQAKAKERSEAARVRKETTFSQALRSNKELPHLGASSTSITTDEELGPTRPSPPRQTALTASTDQPNILLAIFQRMDYVVAEVNNMRTEMKSLKTELLTINRAKTATTVNG</sequence>
<organism evidence="2 3">
    <name type="scientific">Parnassius apollo</name>
    <name type="common">Apollo butterfly</name>
    <name type="synonym">Papilio apollo</name>
    <dbReference type="NCBI Taxonomy" id="110799"/>
    <lineage>
        <taxon>Eukaryota</taxon>
        <taxon>Metazoa</taxon>
        <taxon>Ecdysozoa</taxon>
        <taxon>Arthropoda</taxon>
        <taxon>Hexapoda</taxon>
        <taxon>Insecta</taxon>
        <taxon>Pterygota</taxon>
        <taxon>Neoptera</taxon>
        <taxon>Endopterygota</taxon>
        <taxon>Lepidoptera</taxon>
        <taxon>Glossata</taxon>
        <taxon>Ditrysia</taxon>
        <taxon>Papilionoidea</taxon>
        <taxon>Papilionidae</taxon>
        <taxon>Parnassiinae</taxon>
        <taxon>Parnassini</taxon>
        <taxon>Parnassius</taxon>
        <taxon>Parnassius</taxon>
    </lineage>
</organism>
<dbReference type="AlphaFoldDB" id="A0A8S3XMS1"/>
<proteinExistence type="predicted"/>
<accession>A0A8S3XMS1</accession>
<evidence type="ECO:0000313" key="2">
    <source>
        <dbReference type="EMBL" id="CAG5034047.1"/>
    </source>
</evidence>
<dbReference type="EMBL" id="CAJQZP010001262">
    <property type="protein sequence ID" value="CAG5034047.1"/>
    <property type="molecule type" value="Genomic_DNA"/>
</dbReference>
<keyword evidence="3" id="KW-1185">Reference proteome</keyword>
<evidence type="ECO:0000256" key="1">
    <source>
        <dbReference type="SAM" id="MobiDB-lite"/>
    </source>
</evidence>
<feature type="region of interest" description="Disordered" evidence="1">
    <location>
        <begin position="57"/>
        <end position="106"/>
    </location>
</feature>
<reference evidence="2" key="1">
    <citation type="submission" date="2021-04" db="EMBL/GenBank/DDBJ databases">
        <authorList>
            <person name="Tunstrom K."/>
        </authorList>
    </citation>
    <scope>NUCLEOTIDE SEQUENCE</scope>
</reference>
<comment type="caution">
    <text evidence="2">The sequence shown here is derived from an EMBL/GenBank/DDBJ whole genome shotgun (WGS) entry which is preliminary data.</text>
</comment>
<name>A0A8S3XMS1_PARAO</name>
<evidence type="ECO:0000313" key="3">
    <source>
        <dbReference type="Proteomes" id="UP000691718"/>
    </source>
</evidence>
<gene>
    <name evidence="2" type="ORF">PAPOLLO_LOCUS20254</name>
</gene>
<protein>
    <submittedName>
        <fullName evidence="2">(apollo) hypothetical protein</fullName>
    </submittedName>
</protein>
<dbReference type="Proteomes" id="UP000691718">
    <property type="component" value="Unassembled WGS sequence"/>
</dbReference>